<evidence type="ECO:0000313" key="1">
    <source>
        <dbReference type="EMBL" id="TDV53915.1"/>
    </source>
</evidence>
<dbReference type="AlphaFoldDB" id="A0A4R7VW92"/>
<sequence length="51" mass="5755">MRSLGFITRGLTQFHRTVTCEYAVVVLTVRGDRLARIAVFADPAVITRFTQ</sequence>
<accession>A0A4R7VW92</accession>
<gene>
    <name evidence="1" type="ORF">CLV71_104383</name>
</gene>
<comment type="caution">
    <text evidence="1">The sequence shown here is derived from an EMBL/GenBank/DDBJ whole genome shotgun (WGS) entry which is preliminary data.</text>
</comment>
<dbReference type="Proteomes" id="UP000294927">
    <property type="component" value="Unassembled WGS sequence"/>
</dbReference>
<keyword evidence="2" id="KW-1185">Reference proteome</keyword>
<proteinExistence type="predicted"/>
<protein>
    <submittedName>
        <fullName evidence="1">Uncharacterized protein</fullName>
    </submittedName>
</protein>
<reference evidence="1 2" key="1">
    <citation type="submission" date="2019-03" db="EMBL/GenBank/DDBJ databases">
        <title>Genomic Encyclopedia of Archaeal and Bacterial Type Strains, Phase II (KMG-II): from individual species to whole genera.</title>
        <authorList>
            <person name="Goeker M."/>
        </authorList>
    </citation>
    <scope>NUCLEOTIDE SEQUENCE [LARGE SCALE GENOMIC DNA]</scope>
    <source>
        <strain evidence="1 2">DSM 45499</strain>
    </source>
</reference>
<evidence type="ECO:0000313" key="2">
    <source>
        <dbReference type="Proteomes" id="UP000294927"/>
    </source>
</evidence>
<organism evidence="1 2">
    <name type="scientific">Actinophytocola oryzae</name>
    <dbReference type="NCBI Taxonomy" id="502181"/>
    <lineage>
        <taxon>Bacteria</taxon>
        <taxon>Bacillati</taxon>
        <taxon>Actinomycetota</taxon>
        <taxon>Actinomycetes</taxon>
        <taxon>Pseudonocardiales</taxon>
        <taxon>Pseudonocardiaceae</taxon>
    </lineage>
</organism>
<dbReference type="EMBL" id="SOCP01000004">
    <property type="protein sequence ID" value="TDV53915.1"/>
    <property type="molecule type" value="Genomic_DNA"/>
</dbReference>
<name>A0A4R7VW92_9PSEU</name>